<dbReference type="Gene3D" id="1.10.10.60">
    <property type="entry name" value="Homeodomain-like"/>
    <property type="match status" value="1"/>
</dbReference>
<protein>
    <submittedName>
        <fullName evidence="1">Transposase</fullName>
    </submittedName>
</protein>
<keyword evidence="2" id="KW-1185">Reference proteome</keyword>
<dbReference type="GeneID" id="99066503"/>
<dbReference type="EMBL" id="CP033932">
    <property type="protein sequence ID" value="AZB26165.1"/>
    <property type="molecule type" value="Genomic_DNA"/>
</dbReference>
<evidence type="ECO:0000313" key="2">
    <source>
        <dbReference type="Proteomes" id="UP000271193"/>
    </source>
</evidence>
<dbReference type="AlphaFoldDB" id="A0A3G6TA64"/>
<name>A0A3G6TA64_9FLAO</name>
<evidence type="ECO:0000313" key="1">
    <source>
        <dbReference type="EMBL" id="AZB26165.1"/>
    </source>
</evidence>
<gene>
    <name evidence="1" type="ORF">EG339_16980</name>
</gene>
<reference evidence="2" key="1">
    <citation type="submission" date="2018-11" db="EMBL/GenBank/DDBJ databases">
        <title>Proposal to divide the Flavobacteriaceae and reorganize its genera based on Amino Acid Identity values calculated from whole genome sequences.</title>
        <authorList>
            <person name="Nicholson A.C."/>
            <person name="Gulvik C.A."/>
            <person name="Whitney A.M."/>
            <person name="Humrighouse B.W."/>
            <person name="Bell M."/>
            <person name="Holmes B."/>
            <person name="Steigerwalt A.G."/>
            <person name="Villarma A."/>
            <person name="Sheth M."/>
            <person name="Batra D."/>
            <person name="Pryor J."/>
            <person name="Bernardet J.-F."/>
            <person name="Hugo C."/>
            <person name="Kampfer P."/>
            <person name="Newman J."/>
            <person name="McQuiston J.R."/>
        </authorList>
    </citation>
    <scope>NUCLEOTIDE SEQUENCE [LARGE SCALE GENOMIC DNA]</scope>
    <source>
        <strain evidence="2">G0229</strain>
    </source>
</reference>
<accession>A0A3G6TA64</accession>
<sequence>MNIDFKNIYIGSLIKQRVLETGIETERICKFFKCTVEQIDQMFLQELMDTDTLLKWCKLLEYDFFRVYSQHLILYAPPAKVNYSTSIKKKESQLPQFRKNIYTKEVIDFILESLEYKEKTKEQIINDYKIPKTTLYNWIKKYAARNKAENQANKLKLNTK</sequence>
<dbReference type="SUPFAM" id="SSF46689">
    <property type="entry name" value="Homeodomain-like"/>
    <property type="match status" value="1"/>
</dbReference>
<dbReference type="InterPro" id="IPR009057">
    <property type="entry name" value="Homeodomain-like_sf"/>
</dbReference>
<dbReference type="Proteomes" id="UP000271193">
    <property type="component" value="Chromosome"/>
</dbReference>
<dbReference type="KEGG" id="cben:EG339_16980"/>
<proteinExistence type="predicted"/>
<dbReference type="RefSeq" id="WP_123871103.1">
    <property type="nucleotide sequence ID" value="NZ_CP033932.1"/>
</dbReference>
<organism evidence="1 2">
    <name type="scientific">Chryseobacterium bernardetii</name>
    <dbReference type="NCBI Taxonomy" id="1241978"/>
    <lineage>
        <taxon>Bacteria</taxon>
        <taxon>Pseudomonadati</taxon>
        <taxon>Bacteroidota</taxon>
        <taxon>Flavobacteriia</taxon>
        <taxon>Flavobacteriales</taxon>
        <taxon>Weeksellaceae</taxon>
        <taxon>Chryseobacterium group</taxon>
        <taxon>Chryseobacterium</taxon>
    </lineage>
</organism>